<dbReference type="AlphaFoldDB" id="A0A812K428"/>
<name>A0A812K428_SYMPI</name>
<proteinExistence type="predicted"/>
<evidence type="ECO:0000313" key="2">
    <source>
        <dbReference type="EMBL" id="CAE7215468.1"/>
    </source>
</evidence>
<feature type="transmembrane region" description="Helical" evidence="1">
    <location>
        <begin position="101"/>
        <end position="125"/>
    </location>
</feature>
<feature type="transmembrane region" description="Helical" evidence="1">
    <location>
        <begin position="137"/>
        <end position="157"/>
    </location>
</feature>
<evidence type="ECO:0000313" key="3">
    <source>
        <dbReference type="Proteomes" id="UP000649617"/>
    </source>
</evidence>
<dbReference type="Proteomes" id="UP000649617">
    <property type="component" value="Unassembled WGS sequence"/>
</dbReference>
<comment type="caution">
    <text evidence="2">The sequence shown here is derived from an EMBL/GenBank/DDBJ whole genome shotgun (WGS) entry which is preliminary data.</text>
</comment>
<gene>
    <name evidence="2" type="ORF">SPIL2461_LOCUS2566</name>
</gene>
<dbReference type="OrthoDB" id="426847at2759"/>
<organism evidence="2 3">
    <name type="scientific">Symbiodinium pilosum</name>
    <name type="common">Dinoflagellate</name>
    <dbReference type="NCBI Taxonomy" id="2952"/>
    <lineage>
        <taxon>Eukaryota</taxon>
        <taxon>Sar</taxon>
        <taxon>Alveolata</taxon>
        <taxon>Dinophyceae</taxon>
        <taxon>Suessiales</taxon>
        <taxon>Symbiodiniaceae</taxon>
        <taxon>Symbiodinium</taxon>
    </lineage>
</organism>
<feature type="transmembrane region" description="Helical" evidence="1">
    <location>
        <begin position="58"/>
        <end position="81"/>
    </location>
</feature>
<keyword evidence="3" id="KW-1185">Reference proteome</keyword>
<reference evidence="2" key="1">
    <citation type="submission" date="2021-02" db="EMBL/GenBank/DDBJ databases">
        <authorList>
            <person name="Dougan E. K."/>
            <person name="Rhodes N."/>
            <person name="Thang M."/>
            <person name="Chan C."/>
        </authorList>
    </citation>
    <scope>NUCLEOTIDE SEQUENCE</scope>
</reference>
<evidence type="ECO:0000256" key="1">
    <source>
        <dbReference type="SAM" id="Phobius"/>
    </source>
</evidence>
<feature type="transmembrane region" description="Helical" evidence="1">
    <location>
        <begin position="26"/>
        <end position="46"/>
    </location>
</feature>
<accession>A0A812K428</accession>
<feature type="transmembrane region" description="Helical" evidence="1">
    <location>
        <begin position="169"/>
        <end position="187"/>
    </location>
</feature>
<protein>
    <recommendedName>
        <fullName evidence="4">Sugar phosphate transporter domain-containing protein</fullName>
    </recommendedName>
</protein>
<keyword evidence="1" id="KW-1133">Transmembrane helix</keyword>
<keyword evidence="1" id="KW-0472">Membrane</keyword>
<keyword evidence="1" id="KW-0812">Transmembrane</keyword>
<dbReference type="EMBL" id="CAJNIZ010002853">
    <property type="protein sequence ID" value="CAE7215468.1"/>
    <property type="molecule type" value="Genomic_DNA"/>
</dbReference>
<evidence type="ECO:0008006" key="4">
    <source>
        <dbReference type="Google" id="ProtNLM"/>
    </source>
</evidence>
<sequence>MGTFFAGLVICSKLNSFGSGSTAWTYYVGIGVCCLSMVASGIELIVVRTLSTHLKMNALEAIMNMSLPASLLLLLPVFFFSHSVSWPSAPHMTDWQVIEKVWATSKLGVALGVLSGIFATLYNVMLYTLSSNFQAHVISMAGNFNKVALMFLSIYLGMEILPHRPWGEVMIAGIAGNGVAFMVMGMLKAQESKPEAPAKDIKDIKDIKDKLEKSEKAGH</sequence>